<organism evidence="5 6">
    <name type="scientific">Bacillus velezensis</name>
    <dbReference type="NCBI Taxonomy" id="492670"/>
    <lineage>
        <taxon>Bacteria</taxon>
        <taxon>Bacillati</taxon>
        <taxon>Bacillota</taxon>
        <taxon>Bacilli</taxon>
        <taxon>Bacillales</taxon>
        <taxon>Bacillaceae</taxon>
        <taxon>Bacillus</taxon>
        <taxon>Bacillus amyloliquefaciens group</taxon>
    </lineage>
</organism>
<dbReference type="RefSeq" id="WP_017417826.1">
    <property type="nucleotide sequence ID" value="NZ_BDDG01000002.1"/>
</dbReference>
<dbReference type="PRINTS" id="PR00819">
    <property type="entry name" value="CBXCFQXSUPER"/>
</dbReference>
<evidence type="ECO:0000256" key="3">
    <source>
        <dbReference type="ARBA" id="ARBA00022840"/>
    </source>
</evidence>
<dbReference type="Gene3D" id="3.40.50.300">
    <property type="entry name" value="P-loop containing nucleotide triphosphate hydrolases"/>
    <property type="match status" value="1"/>
</dbReference>
<proteinExistence type="inferred from homology"/>
<dbReference type="PANTHER" id="PTHR43392">
    <property type="entry name" value="AAA-TYPE ATPASE FAMILY PROTEIN / ANKYRIN REPEAT FAMILY PROTEIN"/>
    <property type="match status" value="1"/>
</dbReference>
<dbReference type="PANTHER" id="PTHR43392:SF2">
    <property type="entry name" value="AAA-TYPE ATPASE FAMILY PROTEIN _ ANKYRIN REPEAT FAMILY PROTEIN"/>
    <property type="match status" value="1"/>
</dbReference>
<dbReference type="Pfam" id="PF17866">
    <property type="entry name" value="AAA_lid_6"/>
    <property type="match status" value="1"/>
</dbReference>
<feature type="domain" description="AAA+ ATPase" evidence="4">
    <location>
        <begin position="91"/>
        <end position="229"/>
    </location>
</feature>
<dbReference type="InterPro" id="IPR050773">
    <property type="entry name" value="CbxX/CfxQ_RuBisCO_ESX"/>
</dbReference>
<dbReference type="EMBL" id="CP063687">
    <property type="protein sequence ID" value="QOY29006.1"/>
    <property type="molecule type" value="Genomic_DNA"/>
</dbReference>
<dbReference type="AlphaFoldDB" id="A0A411A6H4"/>
<evidence type="ECO:0000313" key="6">
    <source>
        <dbReference type="Proteomes" id="UP000587477"/>
    </source>
</evidence>
<dbReference type="Proteomes" id="UP000587477">
    <property type="component" value="Chromosome"/>
</dbReference>
<evidence type="ECO:0000256" key="2">
    <source>
        <dbReference type="ARBA" id="ARBA00022741"/>
    </source>
</evidence>
<dbReference type="InterPro" id="IPR014232">
    <property type="entry name" value="Spore_V_K"/>
</dbReference>
<dbReference type="SUPFAM" id="SSF52540">
    <property type="entry name" value="P-loop containing nucleoside triphosphate hydrolases"/>
    <property type="match status" value="1"/>
</dbReference>
<dbReference type="GO" id="GO:0016887">
    <property type="term" value="F:ATP hydrolysis activity"/>
    <property type="evidence" value="ECO:0007669"/>
    <property type="project" value="InterPro"/>
</dbReference>
<gene>
    <name evidence="5" type="primary">spoVK</name>
    <name evidence="5" type="ORF">BACVE_004048</name>
</gene>
<dbReference type="InterPro" id="IPR003959">
    <property type="entry name" value="ATPase_AAA_core"/>
</dbReference>
<dbReference type="GO" id="GO:0005524">
    <property type="term" value="F:ATP binding"/>
    <property type="evidence" value="ECO:0007669"/>
    <property type="project" value="UniProtKB-KW"/>
</dbReference>
<dbReference type="InterPro" id="IPR041627">
    <property type="entry name" value="AAA_lid_6"/>
</dbReference>
<dbReference type="FunFam" id="3.40.50.300:FF:000216">
    <property type="entry name" value="Type VII secretion ATPase EccA"/>
    <property type="match status" value="1"/>
</dbReference>
<evidence type="ECO:0000256" key="1">
    <source>
        <dbReference type="ARBA" id="ARBA00010378"/>
    </source>
</evidence>
<protein>
    <submittedName>
        <fullName evidence="5">Stage V sporulation protein K</fullName>
    </submittedName>
</protein>
<dbReference type="CDD" id="cd00009">
    <property type="entry name" value="AAA"/>
    <property type="match status" value="1"/>
</dbReference>
<dbReference type="Gene3D" id="1.10.8.60">
    <property type="match status" value="1"/>
</dbReference>
<accession>A0A411A6H4</accession>
<keyword evidence="3" id="KW-0067">ATP-binding</keyword>
<evidence type="ECO:0000313" key="5">
    <source>
        <dbReference type="EMBL" id="QOY29006.1"/>
    </source>
</evidence>
<dbReference type="InterPro" id="IPR003593">
    <property type="entry name" value="AAA+_ATPase"/>
</dbReference>
<dbReference type="SMART" id="SM00382">
    <property type="entry name" value="AAA"/>
    <property type="match status" value="1"/>
</dbReference>
<dbReference type="InterPro" id="IPR027417">
    <property type="entry name" value="P-loop_NTPase"/>
</dbReference>
<reference evidence="6" key="1">
    <citation type="submission" date="2020-10" db="EMBL/GenBank/DDBJ databases">
        <title>Complete genome sequence of Bacillus velezensis NST6.</title>
        <authorList>
            <person name="Choi J."/>
        </authorList>
    </citation>
    <scope>NUCLEOTIDE SEQUENCE [LARGE SCALE GENOMIC DNA]</scope>
    <source>
        <strain evidence="6">NST6</strain>
    </source>
</reference>
<dbReference type="InterPro" id="IPR000641">
    <property type="entry name" value="CbxX/CfxQ"/>
</dbReference>
<dbReference type="NCBIfam" id="TIGR02881">
    <property type="entry name" value="spore_V_K"/>
    <property type="match status" value="1"/>
</dbReference>
<dbReference type="Pfam" id="PF00004">
    <property type="entry name" value="AAA"/>
    <property type="match status" value="1"/>
</dbReference>
<comment type="similarity">
    <text evidence="1">Belongs to the CbxX/CfxQ family.</text>
</comment>
<evidence type="ECO:0000259" key="4">
    <source>
        <dbReference type="SMART" id="SM00382"/>
    </source>
</evidence>
<name>A0A411A6H4_BACVE</name>
<sequence length="322" mass="36720">MLERAVTYKNNGQINIILNGQKQVLTNAEAEAEYQAALQKNEAKHSILKEIENEMNTLVGMEEMKRNIKEIYAWIFVNQKRAEQGLKVGKQALHMMFKGNPGTGKTTVARLIGKLFFEMNVLSKGHLIEAERADLVGEYIGHTAQKTRDLIKKSLGGILFIDEAYSLARGGEKDFGKEAIDTLVKHMEDKQHEFILILAGYSREMTHFLSLNPGLQSRFPISIDFPDYSVTQLMDIAKRMIAEREYQLSQEAEWKLKDYLMTVKSTTSPIKFSNGRFVRNVIEKSIRAQAMRLLMGDQYLKNDLMTIKSQDLLIKDEAAAHE</sequence>
<keyword evidence="2" id="KW-0547">Nucleotide-binding</keyword>